<protein>
    <submittedName>
        <fullName evidence="2">Mucin 5B, oligomeric mucus/gel-forming</fullName>
    </submittedName>
</protein>
<gene>
    <name evidence="2" type="primary">MUC5B</name>
</gene>
<proteinExistence type="predicted"/>
<feature type="non-terminal residue" evidence="2">
    <location>
        <position position="1"/>
    </location>
</feature>
<accession>A0A1A8PAI5</accession>
<feature type="region of interest" description="Disordered" evidence="1">
    <location>
        <begin position="1"/>
        <end position="82"/>
    </location>
</feature>
<feature type="non-terminal residue" evidence="2">
    <location>
        <position position="82"/>
    </location>
</feature>
<reference evidence="2" key="1">
    <citation type="submission" date="2016-05" db="EMBL/GenBank/DDBJ databases">
        <authorList>
            <person name="Lavstsen T."/>
            <person name="Jespersen J.S."/>
        </authorList>
    </citation>
    <scope>NUCLEOTIDE SEQUENCE</scope>
    <source>
        <tissue evidence="2">Brain</tissue>
    </source>
</reference>
<organism evidence="2">
    <name type="scientific">Nothobranchius rachovii</name>
    <name type="common">bluefin notho</name>
    <dbReference type="NCBI Taxonomy" id="451742"/>
    <lineage>
        <taxon>Eukaryota</taxon>
        <taxon>Metazoa</taxon>
        <taxon>Chordata</taxon>
        <taxon>Craniata</taxon>
        <taxon>Vertebrata</taxon>
        <taxon>Euteleostomi</taxon>
        <taxon>Actinopterygii</taxon>
        <taxon>Neopterygii</taxon>
        <taxon>Teleostei</taxon>
        <taxon>Neoteleostei</taxon>
        <taxon>Acanthomorphata</taxon>
        <taxon>Ovalentaria</taxon>
        <taxon>Atherinomorphae</taxon>
        <taxon>Cyprinodontiformes</taxon>
        <taxon>Nothobranchiidae</taxon>
        <taxon>Nothobranchius</taxon>
    </lineage>
</organism>
<evidence type="ECO:0000256" key="1">
    <source>
        <dbReference type="SAM" id="MobiDB-lite"/>
    </source>
</evidence>
<reference evidence="2" key="2">
    <citation type="submission" date="2016-06" db="EMBL/GenBank/DDBJ databases">
        <title>The genome of a short-lived fish provides insights into sex chromosome evolution and the genetic control of aging.</title>
        <authorList>
            <person name="Reichwald K."/>
            <person name="Felder M."/>
            <person name="Petzold A."/>
            <person name="Koch P."/>
            <person name="Groth M."/>
            <person name="Platzer M."/>
        </authorList>
    </citation>
    <scope>NUCLEOTIDE SEQUENCE</scope>
    <source>
        <tissue evidence="2">Brain</tissue>
    </source>
</reference>
<feature type="compositionally biased region" description="Polar residues" evidence="1">
    <location>
        <begin position="1"/>
        <end position="11"/>
    </location>
</feature>
<sequence length="82" mass="9049">QRNFSTNTEPSPTQPENPPRHTKGQLPHLDSSPTHIEFGASAHRNLFPHTESPTEPDNQPRYTEGPLPHPDNSPNHNGVAVS</sequence>
<feature type="compositionally biased region" description="Polar residues" evidence="1">
    <location>
        <begin position="51"/>
        <end position="61"/>
    </location>
</feature>
<evidence type="ECO:0000313" key="2">
    <source>
        <dbReference type="EMBL" id="SBR78291.1"/>
    </source>
</evidence>
<dbReference type="AlphaFoldDB" id="A0A1A8PAI5"/>
<dbReference type="EMBL" id="HAEI01001940">
    <property type="protein sequence ID" value="SBR78291.1"/>
    <property type="molecule type" value="Transcribed_RNA"/>
</dbReference>
<name>A0A1A8PAI5_9TELE</name>